<name>A0A1G8DVP1_9BURK</name>
<evidence type="ECO:0000256" key="3">
    <source>
        <dbReference type="HAMAP-Rule" id="MF_01384"/>
    </source>
</evidence>
<evidence type="ECO:0000256" key="2">
    <source>
        <dbReference type="ARBA" id="ARBA00023186"/>
    </source>
</evidence>
<comment type="similarity">
    <text evidence="1 3">Belongs to the UreD family.</text>
</comment>
<dbReference type="GO" id="GO:0016151">
    <property type="term" value="F:nickel cation binding"/>
    <property type="evidence" value="ECO:0007669"/>
    <property type="project" value="UniProtKB-UniRule"/>
</dbReference>
<comment type="subunit">
    <text evidence="3">UreD, UreF and UreG form a complex that acts as a GTP-hydrolysis-dependent molecular chaperone, activating the urease apoprotein by helping to assemble the nickel containing metallocenter of UreC. The UreE protein probably delivers the nickel.</text>
</comment>
<dbReference type="HAMAP" id="MF_01384">
    <property type="entry name" value="UreD"/>
    <property type="match status" value="1"/>
</dbReference>
<sequence length="337" mass="36516">MLSSPHLNAALIVARNRFATRRTPSAPVKRRFSSRHAHPTTYTRMSLHENHVTLATAQSAAHAQWRARLELGFAKHGARTTLAHRLHDGPLRVQRPLYPEGQTICHAVIVHPPGGIAGGDQLHIDVALDPATHAVLTTPGATKWYKSNGRAALQQVNVRVGAHAKLDWLPQNNIVFDHANATLEFTLSMAEGATALGWDATQIGRQAAGERWTAGSLRAVSRIVGPDGQLLWLERANLDATDPLRDAPQGLASFPAYGTLWAVGPACDDTLAETLSADLPFNDTLRAAATCVTPGVVLVRAVARSMESLQRALTQCWLQLRPVVHGVEAVPLRIWTT</sequence>
<evidence type="ECO:0000313" key="5">
    <source>
        <dbReference type="Proteomes" id="UP000199706"/>
    </source>
</evidence>
<dbReference type="PANTHER" id="PTHR33643">
    <property type="entry name" value="UREASE ACCESSORY PROTEIN D"/>
    <property type="match status" value="1"/>
</dbReference>
<evidence type="ECO:0000256" key="1">
    <source>
        <dbReference type="ARBA" id="ARBA00007177"/>
    </source>
</evidence>
<dbReference type="Proteomes" id="UP000199706">
    <property type="component" value="Unassembled WGS sequence"/>
</dbReference>
<comment type="subcellular location">
    <subcellularLocation>
        <location evidence="3">Cytoplasm</location>
    </subcellularLocation>
</comment>
<comment type="function">
    <text evidence="3">Required for maturation of urease via the functional incorporation of the urease nickel metallocenter.</text>
</comment>
<dbReference type="GO" id="GO:0005737">
    <property type="term" value="C:cytoplasm"/>
    <property type="evidence" value="ECO:0007669"/>
    <property type="project" value="UniProtKB-SubCell"/>
</dbReference>
<keyword evidence="3" id="KW-0963">Cytoplasm</keyword>
<dbReference type="EMBL" id="FNCJ01000011">
    <property type="protein sequence ID" value="SDH61764.1"/>
    <property type="molecule type" value="Genomic_DNA"/>
</dbReference>
<evidence type="ECO:0000313" key="4">
    <source>
        <dbReference type="EMBL" id="SDH61764.1"/>
    </source>
</evidence>
<gene>
    <name evidence="3" type="primary">ureD</name>
    <name evidence="4" type="ORF">SAMN05216466_111182</name>
</gene>
<dbReference type="Pfam" id="PF01774">
    <property type="entry name" value="UreD"/>
    <property type="match status" value="1"/>
</dbReference>
<dbReference type="AlphaFoldDB" id="A0A1G8DVP1"/>
<protein>
    <recommendedName>
        <fullName evidence="3">Urease accessory protein UreD</fullName>
    </recommendedName>
</protein>
<dbReference type="InterPro" id="IPR002669">
    <property type="entry name" value="UreD"/>
</dbReference>
<proteinExistence type="inferred from homology"/>
<reference evidence="4 5" key="1">
    <citation type="submission" date="2016-10" db="EMBL/GenBank/DDBJ databases">
        <authorList>
            <person name="de Groot N.N."/>
        </authorList>
    </citation>
    <scope>NUCLEOTIDE SEQUENCE [LARGE SCALE GENOMIC DNA]</scope>
    <source>
        <strain evidence="4 5">LMG 2247</strain>
    </source>
</reference>
<dbReference type="PANTHER" id="PTHR33643:SF1">
    <property type="entry name" value="UREASE ACCESSORY PROTEIN D"/>
    <property type="match status" value="1"/>
</dbReference>
<accession>A0A1G8DVP1</accession>
<organism evidence="4 5">
    <name type="scientific">Paraburkholderia phenazinium</name>
    <dbReference type="NCBI Taxonomy" id="60549"/>
    <lineage>
        <taxon>Bacteria</taxon>
        <taxon>Pseudomonadati</taxon>
        <taxon>Pseudomonadota</taxon>
        <taxon>Betaproteobacteria</taxon>
        <taxon>Burkholderiales</taxon>
        <taxon>Burkholderiaceae</taxon>
        <taxon>Paraburkholderia</taxon>
    </lineage>
</organism>
<keyword evidence="2 3" id="KW-0143">Chaperone</keyword>
<keyword evidence="3" id="KW-0996">Nickel insertion</keyword>